<evidence type="ECO:0000256" key="1">
    <source>
        <dbReference type="ARBA" id="ARBA00008007"/>
    </source>
</evidence>
<dbReference type="AlphaFoldDB" id="A0A8D5UHE6"/>
<keyword evidence="3" id="KW-1185">Reference proteome</keyword>
<proteinExistence type="inferred from homology"/>
<evidence type="ECO:0000313" key="2">
    <source>
        <dbReference type="EMBL" id="BCU83209.1"/>
    </source>
</evidence>
<protein>
    <recommendedName>
        <fullName evidence="4">Phosphoribosyltransferase domain-containing protein</fullName>
    </recommendedName>
</protein>
<evidence type="ECO:0000313" key="3">
    <source>
        <dbReference type="Proteomes" id="UP000677436"/>
    </source>
</evidence>
<dbReference type="EMBL" id="AP024601">
    <property type="protein sequence ID" value="BCU83209.1"/>
    <property type="molecule type" value="Genomic_DNA"/>
</dbReference>
<reference evidence="2" key="2">
    <citation type="journal article" date="2021" name="Microbiol. Resour. Announc.">
        <title>Complete Genome Sequence of Polycladomyces abyssicola JIR-001T, Isolated from Hemipelagic Sediment in Deep Seawater.</title>
        <authorList>
            <person name="Tsubouchi T."/>
            <person name="Kaneko Y."/>
        </authorList>
    </citation>
    <scope>NUCLEOTIDE SEQUENCE</scope>
    <source>
        <strain evidence="2">JIR-001</strain>
    </source>
</reference>
<organism evidence="2 3">
    <name type="scientific">Polycladomyces abyssicola</name>
    <dbReference type="NCBI Taxonomy" id="1125966"/>
    <lineage>
        <taxon>Bacteria</taxon>
        <taxon>Bacillati</taxon>
        <taxon>Bacillota</taxon>
        <taxon>Bacilli</taxon>
        <taxon>Bacillales</taxon>
        <taxon>Thermoactinomycetaceae</taxon>
        <taxon>Polycladomyces</taxon>
    </lineage>
</organism>
<dbReference type="CDD" id="cd06223">
    <property type="entry name" value="PRTases_typeI"/>
    <property type="match status" value="1"/>
</dbReference>
<dbReference type="SUPFAM" id="SSF53271">
    <property type="entry name" value="PRTase-like"/>
    <property type="match status" value="1"/>
</dbReference>
<reference evidence="2" key="1">
    <citation type="journal article" date="2013" name="Int. J. Syst. Evol. Microbiol.">
        <title>Polycladomyces abyssicola gen. nov., sp. nov., a thermophilic filamentous bacterium isolated from hemipelagic sediment.</title>
        <authorList>
            <person name="Tsubouchi T."/>
            <person name="Shimane Y."/>
            <person name="Mori K."/>
            <person name="Usui K."/>
            <person name="Hiraki T."/>
            <person name="Tame A."/>
            <person name="Uematsu K."/>
            <person name="Maruyama T."/>
            <person name="Hatada Y."/>
        </authorList>
    </citation>
    <scope>NUCLEOTIDE SEQUENCE</scope>
    <source>
        <strain evidence="2">JIR-001</strain>
    </source>
</reference>
<name>A0A8D5UHE6_9BACL</name>
<sequence>MYKYLGRERFARPMGEMMVSVAACRVRKPDVISYVPLHPSRLVERGFNQSEQLARFIGKKWGVPVVSLLVRSSPTRPQSQRSRAERLQSMEGVFELHPSIPVGKLVAVNILLVDDVYTTGATLGACARVLVQAGCNSVRSLTFAR</sequence>
<dbReference type="KEGG" id="pabs:JIR001_29920"/>
<dbReference type="InterPro" id="IPR000836">
    <property type="entry name" value="PRTase_dom"/>
</dbReference>
<dbReference type="InterPro" id="IPR029057">
    <property type="entry name" value="PRTase-like"/>
</dbReference>
<comment type="similarity">
    <text evidence="1">Belongs to the ComF/GntX family.</text>
</comment>
<accession>A0A8D5UHE6</accession>
<dbReference type="PANTHER" id="PTHR47505">
    <property type="entry name" value="DNA UTILIZATION PROTEIN YHGH"/>
    <property type="match status" value="1"/>
</dbReference>
<dbReference type="Proteomes" id="UP000677436">
    <property type="component" value="Chromosome"/>
</dbReference>
<gene>
    <name evidence="2" type="ORF">JIR001_29920</name>
</gene>
<dbReference type="PANTHER" id="PTHR47505:SF1">
    <property type="entry name" value="DNA UTILIZATION PROTEIN YHGH"/>
    <property type="match status" value="1"/>
</dbReference>
<evidence type="ECO:0008006" key="4">
    <source>
        <dbReference type="Google" id="ProtNLM"/>
    </source>
</evidence>
<dbReference type="InterPro" id="IPR051910">
    <property type="entry name" value="ComF/GntX_DNA_util-trans"/>
</dbReference>
<dbReference type="Gene3D" id="3.40.50.2020">
    <property type="match status" value="1"/>
</dbReference>